<dbReference type="EMBL" id="BKCP01005627">
    <property type="protein sequence ID" value="GER39324.1"/>
    <property type="molecule type" value="Genomic_DNA"/>
</dbReference>
<comment type="caution">
    <text evidence="1">The sequence shown here is derived from an EMBL/GenBank/DDBJ whole genome shotgun (WGS) entry which is preliminary data.</text>
</comment>
<name>A0A5A7Q2R3_STRAF</name>
<sequence>MVLVFINQIDKCQLVWMHGKNINILNNNIKPSEFRTRVVQQLNNLLQVEKENKSFLEHPSDNYQSGLLQISSLMLGHDHMAEHHGVEGALKQMWEFNSLMKLSLKGIGQYILTVNAHVASRGRAANLEEATLVAVRWMFQEDLQRRWDNIVCLLNLKRVIELLNNSGSEFRWLNVVVEDIYVLKNSRSSCIFSLNTSSRLSSSLLAKFAIKG</sequence>
<reference evidence="2" key="1">
    <citation type="journal article" date="2019" name="Curr. Biol.">
        <title>Genome Sequence of Striga asiatica Provides Insight into the Evolution of Plant Parasitism.</title>
        <authorList>
            <person name="Yoshida S."/>
            <person name="Kim S."/>
            <person name="Wafula E.K."/>
            <person name="Tanskanen J."/>
            <person name="Kim Y.M."/>
            <person name="Honaas L."/>
            <person name="Yang Z."/>
            <person name="Spallek T."/>
            <person name="Conn C.E."/>
            <person name="Ichihashi Y."/>
            <person name="Cheong K."/>
            <person name="Cui S."/>
            <person name="Der J.P."/>
            <person name="Gundlach H."/>
            <person name="Jiao Y."/>
            <person name="Hori C."/>
            <person name="Ishida J.K."/>
            <person name="Kasahara H."/>
            <person name="Kiba T."/>
            <person name="Kim M.S."/>
            <person name="Koo N."/>
            <person name="Laohavisit A."/>
            <person name="Lee Y.H."/>
            <person name="Lumba S."/>
            <person name="McCourt P."/>
            <person name="Mortimer J.C."/>
            <person name="Mutuku J.M."/>
            <person name="Nomura T."/>
            <person name="Sasaki-Sekimoto Y."/>
            <person name="Seto Y."/>
            <person name="Wang Y."/>
            <person name="Wakatake T."/>
            <person name="Sakakibara H."/>
            <person name="Demura T."/>
            <person name="Yamaguchi S."/>
            <person name="Yoneyama K."/>
            <person name="Manabe R.I."/>
            <person name="Nelson D.C."/>
            <person name="Schulman A.H."/>
            <person name="Timko M.P."/>
            <person name="dePamphilis C.W."/>
            <person name="Choi D."/>
            <person name="Shirasu K."/>
        </authorList>
    </citation>
    <scope>NUCLEOTIDE SEQUENCE [LARGE SCALE GENOMIC DNA]</scope>
    <source>
        <strain evidence="2">cv. UVA1</strain>
    </source>
</reference>
<dbReference type="Proteomes" id="UP000325081">
    <property type="component" value="Unassembled WGS sequence"/>
</dbReference>
<dbReference type="AlphaFoldDB" id="A0A5A7Q2R3"/>
<evidence type="ECO:0000313" key="2">
    <source>
        <dbReference type="Proteomes" id="UP000325081"/>
    </source>
</evidence>
<protein>
    <submittedName>
        <fullName evidence="1">Katanin p60 ATPase-containing subunit</fullName>
    </submittedName>
</protein>
<keyword evidence="2" id="KW-1185">Reference proteome</keyword>
<accession>A0A5A7Q2R3</accession>
<organism evidence="1 2">
    <name type="scientific">Striga asiatica</name>
    <name type="common">Asiatic witchweed</name>
    <name type="synonym">Buchnera asiatica</name>
    <dbReference type="NCBI Taxonomy" id="4170"/>
    <lineage>
        <taxon>Eukaryota</taxon>
        <taxon>Viridiplantae</taxon>
        <taxon>Streptophyta</taxon>
        <taxon>Embryophyta</taxon>
        <taxon>Tracheophyta</taxon>
        <taxon>Spermatophyta</taxon>
        <taxon>Magnoliopsida</taxon>
        <taxon>eudicotyledons</taxon>
        <taxon>Gunneridae</taxon>
        <taxon>Pentapetalae</taxon>
        <taxon>asterids</taxon>
        <taxon>lamiids</taxon>
        <taxon>Lamiales</taxon>
        <taxon>Orobanchaceae</taxon>
        <taxon>Buchnereae</taxon>
        <taxon>Striga</taxon>
    </lineage>
</organism>
<proteinExistence type="predicted"/>
<evidence type="ECO:0000313" key="1">
    <source>
        <dbReference type="EMBL" id="GER39324.1"/>
    </source>
</evidence>
<gene>
    <name evidence="1" type="ORF">STAS_15936</name>
</gene>